<dbReference type="GO" id="GO:0005524">
    <property type="term" value="F:ATP binding"/>
    <property type="evidence" value="ECO:0007669"/>
    <property type="project" value="UniProtKB-KW"/>
</dbReference>
<dbReference type="GO" id="GO:0009435">
    <property type="term" value="P:NAD+ biosynthetic process"/>
    <property type="evidence" value="ECO:0007669"/>
    <property type="project" value="UniProtKB-UniRule"/>
</dbReference>
<proteinExistence type="inferred from homology"/>
<evidence type="ECO:0000256" key="1">
    <source>
        <dbReference type="ARBA" id="ARBA00002324"/>
    </source>
</evidence>
<dbReference type="InterPro" id="IPR005248">
    <property type="entry name" value="NadD/NMNAT"/>
</dbReference>
<dbReference type="CDD" id="cd02165">
    <property type="entry name" value="NMNAT"/>
    <property type="match status" value="1"/>
</dbReference>
<sequence>MLKRVGLLGGTFDPPHIGHFLIAQEALHACELDEVWFIPVQTPPHKERDTLTSGEDRVAMLAAGIEDEPRFAIKDIELRREGKSYTIDTVRELKVLHPETAFFFIIGGDMVETLSSWRHIDELRTLVTFVAFVRPGAQIDRTEANVDVVDFEAWPISSTMIRTRLKHGRPIQYFVPFGVARTIEERHLYVDDE</sequence>
<keyword evidence="6 10" id="KW-0547">Nucleotide-binding</keyword>
<dbReference type="PANTHER" id="PTHR39321">
    <property type="entry name" value="NICOTINATE-NUCLEOTIDE ADENYLYLTRANSFERASE-RELATED"/>
    <property type="match status" value="1"/>
</dbReference>
<evidence type="ECO:0000256" key="6">
    <source>
        <dbReference type="ARBA" id="ARBA00022741"/>
    </source>
</evidence>
<keyword evidence="8 10" id="KW-0520">NAD</keyword>
<dbReference type="RefSeq" id="WP_090775844.1">
    <property type="nucleotide sequence ID" value="NZ_FMYM01000007.1"/>
</dbReference>
<dbReference type="UniPathway" id="UPA00253">
    <property type="reaction ID" value="UER00332"/>
</dbReference>
<organism evidence="12 13">
    <name type="scientific">Shouchella lonarensis</name>
    <dbReference type="NCBI Taxonomy" id="1464122"/>
    <lineage>
        <taxon>Bacteria</taxon>
        <taxon>Bacillati</taxon>
        <taxon>Bacillota</taxon>
        <taxon>Bacilli</taxon>
        <taxon>Bacillales</taxon>
        <taxon>Bacillaceae</taxon>
        <taxon>Shouchella</taxon>
    </lineage>
</organism>
<gene>
    <name evidence="10" type="primary">nadD</name>
    <name evidence="12" type="ORF">SAMN05421737_10716</name>
</gene>
<evidence type="ECO:0000256" key="8">
    <source>
        <dbReference type="ARBA" id="ARBA00023027"/>
    </source>
</evidence>
<comment type="function">
    <text evidence="1 10">Catalyzes the reversible adenylation of nicotinate mononucleotide (NaMN) to nicotinic acid adenine dinucleotide (NaAD).</text>
</comment>
<keyword evidence="4 10" id="KW-0808">Transferase</keyword>
<accession>A0A1G6KFE6</accession>
<keyword evidence="13" id="KW-1185">Reference proteome</keyword>
<dbReference type="OrthoDB" id="5295945at2"/>
<dbReference type="NCBIfam" id="NF000840">
    <property type="entry name" value="PRK00071.1-3"/>
    <property type="match status" value="1"/>
</dbReference>
<feature type="domain" description="Cytidyltransferase-like" evidence="11">
    <location>
        <begin position="7"/>
        <end position="164"/>
    </location>
</feature>
<evidence type="ECO:0000256" key="2">
    <source>
        <dbReference type="ARBA" id="ARBA00005019"/>
    </source>
</evidence>
<dbReference type="Gene3D" id="3.40.50.620">
    <property type="entry name" value="HUPs"/>
    <property type="match status" value="1"/>
</dbReference>
<evidence type="ECO:0000256" key="10">
    <source>
        <dbReference type="HAMAP-Rule" id="MF_00244"/>
    </source>
</evidence>
<name>A0A1G6KFE6_9BACI</name>
<dbReference type="HAMAP" id="MF_00244">
    <property type="entry name" value="NaMN_adenylyltr"/>
    <property type="match status" value="1"/>
</dbReference>
<evidence type="ECO:0000313" key="13">
    <source>
        <dbReference type="Proteomes" id="UP000242662"/>
    </source>
</evidence>
<evidence type="ECO:0000259" key="11">
    <source>
        <dbReference type="Pfam" id="PF01467"/>
    </source>
</evidence>
<keyword evidence="5 10" id="KW-0548">Nucleotidyltransferase</keyword>
<dbReference type="NCBIfam" id="TIGR00482">
    <property type="entry name" value="nicotinate (nicotinamide) nucleotide adenylyltransferase"/>
    <property type="match status" value="1"/>
</dbReference>
<dbReference type="SUPFAM" id="SSF52374">
    <property type="entry name" value="Nucleotidylyl transferase"/>
    <property type="match status" value="1"/>
</dbReference>
<dbReference type="AlphaFoldDB" id="A0A1G6KFE6"/>
<dbReference type="NCBIfam" id="TIGR00125">
    <property type="entry name" value="cyt_tran_rel"/>
    <property type="match status" value="1"/>
</dbReference>
<evidence type="ECO:0000313" key="12">
    <source>
        <dbReference type="EMBL" id="SDC29822.1"/>
    </source>
</evidence>
<dbReference type="STRING" id="1464122.SAMN05421737_10716"/>
<reference evidence="13" key="1">
    <citation type="submission" date="2016-09" db="EMBL/GenBank/DDBJ databases">
        <authorList>
            <person name="Varghese N."/>
            <person name="Submissions S."/>
        </authorList>
    </citation>
    <scope>NUCLEOTIDE SEQUENCE [LARGE SCALE GENOMIC DNA]</scope>
    <source>
        <strain evidence="13">25nlg</strain>
    </source>
</reference>
<comment type="catalytic activity">
    <reaction evidence="9 10">
        <text>nicotinate beta-D-ribonucleotide + ATP + H(+) = deamido-NAD(+) + diphosphate</text>
        <dbReference type="Rhea" id="RHEA:22860"/>
        <dbReference type="ChEBI" id="CHEBI:15378"/>
        <dbReference type="ChEBI" id="CHEBI:30616"/>
        <dbReference type="ChEBI" id="CHEBI:33019"/>
        <dbReference type="ChEBI" id="CHEBI:57502"/>
        <dbReference type="ChEBI" id="CHEBI:58437"/>
        <dbReference type="EC" id="2.7.7.18"/>
    </reaction>
</comment>
<comment type="pathway">
    <text evidence="2 10">Cofactor biosynthesis; NAD(+) biosynthesis; deamido-NAD(+) from nicotinate D-ribonucleotide: step 1/1.</text>
</comment>
<comment type="similarity">
    <text evidence="10">Belongs to the NadD family.</text>
</comment>
<dbReference type="EMBL" id="FMYM01000007">
    <property type="protein sequence ID" value="SDC29822.1"/>
    <property type="molecule type" value="Genomic_DNA"/>
</dbReference>
<dbReference type="PANTHER" id="PTHR39321:SF3">
    <property type="entry name" value="PHOSPHOPANTETHEINE ADENYLYLTRANSFERASE"/>
    <property type="match status" value="1"/>
</dbReference>
<dbReference type="NCBIfam" id="NF000841">
    <property type="entry name" value="PRK00071.1-4"/>
    <property type="match status" value="1"/>
</dbReference>
<dbReference type="EC" id="2.7.7.18" evidence="10"/>
<dbReference type="InterPro" id="IPR014729">
    <property type="entry name" value="Rossmann-like_a/b/a_fold"/>
</dbReference>
<keyword evidence="7 10" id="KW-0067">ATP-binding</keyword>
<keyword evidence="3 10" id="KW-0662">Pyridine nucleotide biosynthesis</keyword>
<evidence type="ECO:0000256" key="7">
    <source>
        <dbReference type="ARBA" id="ARBA00022840"/>
    </source>
</evidence>
<dbReference type="GO" id="GO:0004515">
    <property type="term" value="F:nicotinate-nucleotide adenylyltransferase activity"/>
    <property type="evidence" value="ECO:0007669"/>
    <property type="project" value="UniProtKB-UniRule"/>
</dbReference>
<evidence type="ECO:0000256" key="9">
    <source>
        <dbReference type="ARBA" id="ARBA00048721"/>
    </source>
</evidence>
<evidence type="ECO:0000256" key="3">
    <source>
        <dbReference type="ARBA" id="ARBA00022642"/>
    </source>
</evidence>
<evidence type="ECO:0000256" key="5">
    <source>
        <dbReference type="ARBA" id="ARBA00022695"/>
    </source>
</evidence>
<dbReference type="Proteomes" id="UP000242662">
    <property type="component" value="Unassembled WGS sequence"/>
</dbReference>
<dbReference type="Pfam" id="PF01467">
    <property type="entry name" value="CTP_transf_like"/>
    <property type="match status" value="1"/>
</dbReference>
<evidence type="ECO:0000256" key="4">
    <source>
        <dbReference type="ARBA" id="ARBA00022679"/>
    </source>
</evidence>
<dbReference type="InterPro" id="IPR004821">
    <property type="entry name" value="Cyt_trans-like"/>
</dbReference>
<protein>
    <recommendedName>
        <fullName evidence="10">Probable nicotinate-nucleotide adenylyltransferase</fullName>
        <ecNumber evidence="10">2.7.7.18</ecNumber>
    </recommendedName>
    <alternativeName>
        <fullName evidence="10">Deamido-NAD(+) diphosphorylase</fullName>
    </alternativeName>
    <alternativeName>
        <fullName evidence="10">Deamido-NAD(+) pyrophosphorylase</fullName>
    </alternativeName>
    <alternativeName>
        <fullName evidence="10">Nicotinate mononucleotide adenylyltransferase</fullName>
        <shortName evidence="10">NaMN adenylyltransferase</shortName>
    </alternativeName>
</protein>